<dbReference type="Proteomes" id="UP000294723">
    <property type="component" value="Unassembled WGS sequence"/>
</dbReference>
<evidence type="ECO:0000256" key="3">
    <source>
        <dbReference type="ARBA" id="ARBA00023002"/>
    </source>
</evidence>
<organism evidence="8 9">
    <name type="scientific">Saccharopolyspora karakumensis</name>
    <dbReference type="NCBI Taxonomy" id="2530386"/>
    <lineage>
        <taxon>Bacteria</taxon>
        <taxon>Bacillati</taxon>
        <taxon>Actinomycetota</taxon>
        <taxon>Actinomycetes</taxon>
        <taxon>Pseudonocardiales</taxon>
        <taxon>Pseudonocardiaceae</taxon>
        <taxon>Saccharopolyspora</taxon>
    </lineage>
</organism>
<feature type="binding site" evidence="6">
    <location>
        <position position="159"/>
    </location>
    <ligand>
        <name>FMN</name>
        <dbReference type="ChEBI" id="CHEBI:58210"/>
    </ligand>
</feature>
<reference evidence="8 9" key="1">
    <citation type="submission" date="2019-03" db="EMBL/GenBank/DDBJ databases">
        <title>Draft genome sequences of novel Actinobacteria.</title>
        <authorList>
            <person name="Sahin N."/>
            <person name="Ay H."/>
            <person name="Saygin H."/>
        </authorList>
    </citation>
    <scope>NUCLEOTIDE SEQUENCE [LARGE SCALE GENOMIC DNA]</scope>
    <source>
        <strain evidence="8 9">5K548</strain>
    </source>
</reference>
<dbReference type="InterPro" id="IPR016215">
    <property type="entry name" value="NTA_MOA"/>
</dbReference>
<dbReference type="InterPro" id="IPR011251">
    <property type="entry name" value="Luciferase-like_dom"/>
</dbReference>
<gene>
    <name evidence="8" type="ORF">E1202_11805</name>
</gene>
<evidence type="ECO:0000313" key="9">
    <source>
        <dbReference type="Proteomes" id="UP000294723"/>
    </source>
</evidence>
<keyword evidence="4" id="KW-0503">Monooxygenase</keyword>
<dbReference type="PANTHER" id="PTHR30011:SF16">
    <property type="entry name" value="C2H2 FINGER DOMAIN TRANSCRIPTION FACTOR (EUROFUNG)-RELATED"/>
    <property type="match status" value="1"/>
</dbReference>
<name>A0A4R5BXX2_9PSEU</name>
<evidence type="ECO:0000256" key="4">
    <source>
        <dbReference type="ARBA" id="ARBA00023033"/>
    </source>
</evidence>
<feature type="binding site" evidence="6">
    <location>
        <position position="59"/>
    </location>
    <ligand>
        <name>FMN</name>
        <dbReference type="ChEBI" id="CHEBI:58210"/>
    </ligand>
</feature>
<feature type="binding site" evidence="6">
    <location>
        <position position="105"/>
    </location>
    <ligand>
        <name>FMN</name>
        <dbReference type="ChEBI" id="CHEBI:58210"/>
    </ligand>
</feature>
<feature type="binding site" evidence="6">
    <location>
        <position position="231"/>
    </location>
    <ligand>
        <name>FMN</name>
        <dbReference type="ChEBI" id="CHEBI:58210"/>
    </ligand>
</feature>
<evidence type="ECO:0000313" key="8">
    <source>
        <dbReference type="EMBL" id="TDD89192.1"/>
    </source>
</evidence>
<dbReference type="RefSeq" id="WP_132682926.1">
    <property type="nucleotide sequence ID" value="NZ_SMLA01000013.1"/>
</dbReference>
<sequence>MGDRPFKLFAFDVQAPAHLTAGSWRNEDDQGSRYTELTYWTDTAKLLEEACFDGLFLADTVGYHDVYAGGPEAAMRDAAQFPINDPALLVSGMAAVTEHLGFGVTSSLTYEQPYSMARKFSTLDHLTGGRVGWNIVTSYSESAARNFGMGKQMPHDQRYDLAEEYMEVCYKLWEHSWRDDAVVRDRDSATYIEPSRIREINHSGRYFQVPGFHLCEPSPQRTPVLFQAGASSRGVSFAGSHAEAVFINTMTPELSQRSVAKVRQAAADAGRDPRSVQVLALITVVVAPTDEQAQDKYEAYLRSVSYEGALARFAGWTGIDLSGYDPDMPLRYAETEGVRSIVEMFSKADPDRAWTPRQIAEFLGIGGTGAVVVGSPQTVARELRRWRDVADIDGFNLSYTSKPTSWQEFIDLALPELRRQGLAQDGYDGSAATLREKFYGSGSRLTLPGHPATTAREGAGALAVPAFA</sequence>
<dbReference type="SUPFAM" id="SSF51679">
    <property type="entry name" value="Bacterial luciferase-like"/>
    <property type="match status" value="1"/>
</dbReference>
<evidence type="ECO:0000259" key="7">
    <source>
        <dbReference type="Pfam" id="PF00296"/>
    </source>
</evidence>
<evidence type="ECO:0000256" key="2">
    <source>
        <dbReference type="ARBA" id="ARBA00022643"/>
    </source>
</evidence>
<dbReference type="InterPro" id="IPR051260">
    <property type="entry name" value="Diverse_substr_monoxygenases"/>
</dbReference>
<protein>
    <submittedName>
        <fullName evidence="8">LLM class flavin-dependent oxidoreductase</fullName>
    </submittedName>
</protein>
<dbReference type="GO" id="GO:0004497">
    <property type="term" value="F:monooxygenase activity"/>
    <property type="evidence" value="ECO:0007669"/>
    <property type="project" value="UniProtKB-KW"/>
</dbReference>
<keyword evidence="2 6" id="KW-0288">FMN</keyword>
<dbReference type="InterPro" id="IPR036661">
    <property type="entry name" value="Luciferase-like_sf"/>
</dbReference>
<proteinExistence type="inferred from homology"/>
<dbReference type="Pfam" id="PF00296">
    <property type="entry name" value="Bac_luciferase"/>
    <property type="match status" value="1"/>
</dbReference>
<dbReference type="PIRSF" id="PIRSF000337">
    <property type="entry name" value="NTA_MOA"/>
    <property type="match status" value="1"/>
</dbReference>
<comment type="caution">
    <text evidence="8">The sequence shown here is derived from an EMBL/GenBank/DDBJ whole genome shotgun (WGS) entry which is preliminary data.</text>
</comment>
<comment type="similarity">
    <text evidence="5">Belongs to the NtaA/SnaA/DszA monooxygenase family.</text>
</comment>
<evidence type="ECO:0000256" key="1">
    <source>
        <dbReference type="ARBA" id="ARBA00022630"/>
    </source>
</evidence>
<evidence type="ECO:0000256" key="6">
    <source>
        <dbReference type="PIRSR" id="PIRSR000337-1"/>
    </source>
</evidence>
<dbReference type="AlphaFoldDB" id="A0A4R5BXX2"/>
<evidence type="ECO:0000256" key="5">
    <source>
        <dbReference type="ARBA" id="ARBA00033748"/>
    </source>
</evidence>
<dbReference type="PANTHER" id="PTHR30011">
    <property type="entry name" value="ALKANESULFONATE MONOOXYGENASE-RELATED"/>
    <property type="match status" value="1"/>
</dbReference>
<feature type="domain" description="Luciferase-like" evidence="7">
    <location>
        <begin position="30"/>
        <end position="388"/>
    </location>
</feature>
<keyword evidence="9" id="KW-1185">Reference proteome</keyword>
<dbReference type="EMBL" id="SMLA01000013">
    <property type="protein sequence ID" value="TDD89192.1"/>
    <property type="molecule type" value="Genomic_DNA"/>
</dbReference>
<dbReference type="NCBIfam" id="TIGR03860">
    <property type="entry name" value="FMN_nitrolo"/>
    <property type="match status" value="1"/>
</dbReference>
<dbReference type="GO" id="GO:0016705">
    <property type="term" value="F:oxidoreductase activity, acting on paired donors, with incorporation or reduction of molecular oxygen"/>
    <property type="evidence" value="ECO:0007669"/>
    <property type="project" value="InterPro"/>
</dbReference>
<keyword evidence="3" id="KW-0560">Oxidoreductase</keyword>
<keyword evidence="1 6" id="KW-0285">Flavoprotein</keyword>
<accession>A0A4R5BXX2</accession>
<dbReference type="Gene3D" id="3.20.20.30">
    <property type="entry name" value="Luciferase-like domain"/>
    <property type="match status" value="1"/>
</dbReference>
<feature type="binding site" evidence="6">
    <location>
        <position position="155"/>
    </location>
    <ligand>
        <name>FMN</name>
        <dbReference type="ChEBI" id="CHEBI:58210"/>
    </ligand>
</feature>